<dbReference type="EMBL" id="EU734171">
    <property type="protein sequence ID" value="ACF15747.1"/>
    <property type="molecule type" value="Genomic_DNA"/>
</dbReference>
<dbReference type="OrthoDB" id="16244at10239"/>
<dbReference type="GeneID" id="6449696"/>
<dbReference type="Proteomes" id="UP000000616">
    <property type="component" value="Segment"/>
</dbReference>
<feature type="transmembrane region" description="Helical" evidence="1">
    <location>
        <begin position="37"/>
        <end position="56"/>
    </location>
</feature>
<dbReference type="KEGG" id="vg:6449696"/>
<accession>B3VCP2</accession>
<keyword evidence="3" id="KW-1185">Reference proteome</keyword>
<sequence>MKKVVLLVLLTCVVLAHYANLAILSLPWSVTSKVTILILSSCVFSSVALLVILAWLDTWPTTKKPDGSTRLHHLKMKEKEIAAGNPKKTVRTSEANDWLLTTQCNCPWDAPCVCPERQPE</sequence>
<organism evidence="2 3">
    <name type="scientific">Escherichia phage BA14</name>
    <dbReference type="NCBI Taxonomy" id="532074"/>
    <lineage>
        <taxon>Viruses</taxon>
        <taxon>Duplodnaviria</taxon>
        <taxon>Heunggongvirae</taxon>
        <taxon>Uroviricota</taxon>
        <taxon>Caudoviricetes</taxon>
        <taxon>Autographivirales</taxon>
        <taxon>Autotranscriptaviridae</taxon>
        <taxon>Studiervirinae</taxon>
        <taxon>Berlinvirus</taxon>
        <taxon>Berlinvirus BA14</taxon>
    </lineage>
</organism>
<dbReference type="RefSeq" id="YP_002003470.1">
    <property type="nucleotide sequence ID" value="NC_011040.1"/>
</dbReference>
<proteinExistence type="predicted"/>
<evidence type="ECO:0000313" key="2">
    <source>
        <dbReference type="EMBL" id="ACF15747.1"/>
    </source>
</evidence>
<evidence type="ECO:0000256" key="1">
    <source>
        <dbReference type="SAM" id="Phobius"/>
    </source>
</evidence>
<dbReference type="Pfam" id="PF17576">
    <property type="entry name" value="DUF5480"/>
    <property type="match status" value="1"/>
</dbReference>
<protein>
    <submittedName>
        <fullName evidence="2">Gp4.2</fullName>
    </submittedName>
</protein>
<name>B3VCP2_9CAUD</name>
<keyword evidence="1" id="KW-1133">Transmembrane helix</keyword>
<keyword evidence="1" id="KW-0812">Transmembrane</keyword>
<gene>
    <name evidence="2" type="primary">4.2</name>
    <name evidence="2" type="ORF">AS7_0021</name>
</gene>
<reference evidence="2 3" key="1">
    <citation type="submission" date="2008-05" db="EMBL/GenBank/DDBJ databases">
        <title>Genomic sequences and analysis of several T7-like bacteriophages.</title>
        <authorList>
            <person name="Savalia D."/>
            <person name="Severinov K."/>
            <person name="Molineux I."/>
        </authorList>
    </citation>
    <scope>NUCLEOTIDE SEQUENCE [LARGE SCALE GENOMIC DNA]</scope>
</reference>
<keyword evidence="1" id="KW-0472">Membrane</keyword>
<dbReference type="InterPro" id="IPR035148">
    <property type="entry name" value="DUF5480"/>
</dbReference>
<evidence type="ECO:0000313" key="3">
    <source>
        <dbReference type="Proteomes" id="UP000000616"/>
    </source>
</evidence>